<evidence type="ECO:0000256" key="1">
    <source>
        <dbReference type="SAM" id="Phobius"/>
    </source>
</evidence>
<keyword evidence="3" id="KW-1185">Reference proteome</keyword>
<protein>
    <submittedName>
        <fullName evidence="2">LPS export ABC transporter periplasmic protein LptC</fullName>
    </submittedName>
</protein>
<dbReference type="InterPro" id="IPR026265">
    <property type="entry name" value="LptC"/>
</dbReference>
<dbReference type="EMBL" id="JABBNT010000003">
    <property type="protein sequence ID" value="NMM44785.1"/>
    <property type="molecule type" value="Genomic_DNA"/>
</dbReference>
<dbReference type="InterPro" id="IPR010664">
    <property type="entry name" value="LipoPS_assembly_LptC-rel"/>
</dbReference>
<dbReference type="GO" id="GO:0015221">
    <property type="term" value="F:lipopolysaccharide transmembrane transporter activity"/>
    <property type="evidence" value="ECO:0007669"/>
    <property type="project" value="InterPro"/>
</dbReference>
<dbReference type="GO" id="GO:0005886">
    <property type="term" value="C:plasma membrane"/>
    <property type="evidence" value="ECO:0007669"/>
    <property type="project" value="InterPro"/>
</dbReference>
<name>A0A7Y0E035_9PROT</name>
<comment type="caution">
    <text evidence="2">The sequence shown here is derived from an EMBL/GenBank/DDBJ whole genome shotgun (WGS) entry which is preliminary data.</text>
</comment>
<dbReference type="RefSeq" id="WP_169625181.1">
    <property type="nucleotide sequence ID" value="NZ_JABBNT010000003.1"/>
</dbReference>
<organism evidence="2 3">
    <name type="scientific">Pacificispira spongiicola</name>
    <dbReference type="NCBI Taxonomy" id="2729598"/>
    <lineage>
        <taxon>Bacteria</taxon>
        <taxon>Pseudomonadati</taxon>
        <taxon>Pseudomonadota</taxon>
        <taxon>Alphaproteobacteria</taxon>
        <taxon>Rhodospirillales</taxon>
        <taxon>Rhodospirillaceae</taxon>
        <taxon>Pacificispira</taxon>
    </lineage>
</organism>
<feature type="transmembrane region" description="Helical" evidence="1">
    <location>
        <begin position="44"/>
        <end position="63"/>
    </location>
</feature>
<keyword evidence="1" id="KW-0812">Transmembrane</keyword>
<accession>A0A7Y0E035</accession>
<dbReference type="Gene3D" id="2.60.450.10">
    <property type="entry name" value="Lipopolysaccharide (LPS) transport protein A like domain"/>
    <property type="match status" value="1"/>
</dbReference>
<reference evidence="2 3" key="1">
    <citation type="submission" date="2020-04" db="EMBL/GenBank/DDBJ databases">
        <title>Rhodospirillaceae bacterium KN72 isolated from deep sea.</title>
        <authorList>
            <person name="Zhang D.-C."/>
        </authorList>
    </citation>
    <scope>NUCLEOTIDE SEQUENCE [LARGE SCALE GENOMIC DNA]</scope>
    <source>
        <strain evidence="2 3">KN72</strain>
    </source>
</reference>
<dbReference type="Proteomes" id="UP000539372">
    <property type="component" value="Unassembled WGS sequence"/>
</dbReference>
<keyword evidence="1" id="KW-0472">Membrane</keyword>
<evidence type="ECO:0000313" key="2">
    <source>
        <dbReference type="EMBL" id="NMM44785.1"/>
    </source>
</evidence>
<dbReference type="Pfam" id="PF06835">
    <property type="entry name" value="LptC"/>
    <property type="match status" value="1"/>
</dbReference>
<sequence>MAATGYEEGAAMAETEPKGSRIPLTIGQRNFDRSYGRLVGWLKILLPTLAVVLLALLALWPYLEQEGREVGDKLTGAGRLVSEHLEVSEARYSGTGEDGQRYTVTAASVQQASIDATLVQFTQPRADINLTDGSWALVTAKTGSLDRDTQILELRDAVNLFHDQGYEFLTESATLDLMGGSAYGFDPVTGQGPFGYLEAEGFQIVDRGAQVQLTGHARVIIYQTD</sequence>
<proteinExistence type="predicted"/>
<dbReference type="AlphaFoldDB" id="A0A7Y0E035"/>
<gene>
    <name evidence="2" type="primary">lptC</name>
    <name evidence="2" type="ORF">HH303_09880</name>
</gene>
<evidence type="ECO:0000313" key="3">
    <source>
        <dbReference type="Proteomes" id="UP000539372"/>
    </source>
</evidence>
<dbReference type="NCBIfam" id="TIGR04409">
    <property type="entry name" value="LptC_YrbK"/>
    <property type="match status" value="1"/>
</dbReference>
<keyword evidence="1" id="KW-1133">Transmembrane helix</keyword>